<dbReference type="EMBL" id="AP014685">
    <property type="protein sequence ID" value="BAR62336.1"/>
    <property type="molecule type" value="Genomic_DNA"/>
</dbReference>
<sequence length="149" mass="15416">MSFIGFGGAAGAAAFSGFAVSAGGGLASSSAMMRRIEARISSIEGSVTFAGCVISDSTSSTPSHALFYTKHGRIGRFRNGRPDIFVAAGRLVPISRLNVRRCAPALGTQALRTRHQVRGRIDPHLLGKAMSGILMIASKAPVGLGCLRG</sequence>
<accession>A0A0E4BX51</accession>
<reference evidence="1 2" key="1">
    <citation type="submission" date="2014-11" db="EMBL/GenBank/DDBJ databases">
        <title>Symbiosis island explosion on the genome of extra-slow-growing strains of soybean bradyrhizobia with massive insertion sequences.</title>
        <authorList>
            <person name="Iida T."/>
            <person name="Minamisawa K."/>
        </authorList>
    </citation>
    <scope>NUCLEOTIDE SEQUENCE [LARGE SCALE GENOMIC DNA]</scope>
    <source>
        <strain evidence="1 2">NK6</strain>
    </source>
</reference>
<evidence type="ECO:0000313" key="1">
    <source>
        <dbReference type="EMBL" id="BAR62336.1"/>
    </source>
</evidence>
<organism evidence="1 2">
    <name type="scientific">Bradyrhizobium diazoefficiens</name>
    <dbReference type="NCBI Taxonomy" id="1355477"/>
    <lineage>
        <taxon>Bacteria</taxon>
        <taxon>Pseudomonadati</taxon>
        <taxon>Pseudomonadota</taxon>
        <taxon>Alphaproteobacteria</taxon>
        <taxon>Hyphomicrobiales</taxon>
        <taxon>Nitrobacteraceae</taxon>
        <taxon>Bradyrhizobium</taxon>
    </lineage>
</organism>
<protein>
    <submittedName>
        <fullName evidence="1">Uncharacterized protein</fullName>
    </submittedName>
</protein>
<gene>
    <name evidence="1" type="ORF">NK6_9194</name>
</gene>
<evidence type="ECO:0000313" key="2">
    <source>
        <dbReference type="Proteomes" id="UP000063308"/>
    </source>
</evidence>
<dbReference type="AlphaFoldDB" id="A0A0E4BX51"/>
<proteinExistence type="predicted"/>
<name>A0A0E4BX51_9BRAD</name>
<dbReference type="Proteomes" id="UP000063308">
    <property type="component" value="Chromosome"/>
</dbReference>